<name>A0A926D7B1_9FIRM</name>
<sequence length="326" mass="34576">MRKTGWLLVVCVLMMGLCLAGCGSEDERVISSPVASGDLSIEDQTTSASGMRETLLYVQNENGQMVPVMKEIPWTEGIGKAALEQLVIDGPGATSLAANGLKGVIPPDTDISLSIKDGVAEAAFSKEALELDSAVAEKNFTTGVVNTLTEFPTIDEVKITVEGSEGKLPFGSDLAEAFSPMDLNVETMAQGLDVNATEKVTVFFLDQNRKVWVPVTRLVPQGSGFEGAVEEIIKGPDANSGLISPFPEGVTIKEVKLENGAATVNFSKELNEALKDEDGGIACVKALVLTSMTFGDIQQLNIQVEGKNFDALKKFDGAPTFANIID</sequence>
<dbReference type="InterPro" id="IPR019606">
    <property type="entry name" value="GerMN"/>
</dbReference>
<dbReference type="EMBL" id="JACRSR010000005">
    <property type="protein sequence ID" value="MBC8532169.1"/>
    <property type="molecule type" value="Genomic_DNA"/>
</dbReference>
<dbReference type="Proteomes" id="UP000623172">
    <property type="component" value="Unassembled WGS sequence"/>
</dbReference>
<proteinExistence type="predicted"/>
<evidence type="ECO:0000256" key="1">
    <source>
        <dbReference type="SAM" id="SignalP"/>
    </source>
</evidence>
<dbReference type="Pfam" id="PF10646">
    <property type="entry name" value="Germane"/>
    <property type="match status" value="2"/>
</dbReference>
<comment type="caution">
    <text evidence="3">The sequence shown here is derived from an EMBL/GenBank/DDBJ whole genome shotgun (WGS) entry which is preliminary data.</text>
</comment>
<evidence type="ECO:0000259" key="2">
    <source>
        <dbReference type="SMART" id="SM00909"/>
    </source>
</evidence>
<dbReference type="SMART" id="SM00909">
    <property type="entry name" value="Germane"/>
    <property type="match status" value="2"/>
</dbReference>
<evidence type="ECO:0000313" key="3">
    <source>
        <dbReference type="EMBL" id="MBC8532169.1"/>
    </source>
</evidence>
<feature type="signal peptide" evidence="1">
    <location>
        <begin position="1"/>
        <end position="20"/>
    </location>
</feature>
<keyword evidence="1" id="KW-0732">Signal</keyword>
<feature type="domain" description="GerMN" evidence="2">
    <location>
        <begin position="79"/>
        <end position="170"/>
    </location>
</feature>
<evidence type="ECO:0000313" key="4">
    <source>
        <dbReference type="Proteomes" id="UP000623172"/>
    </source>
</evidence>
<keyword evidence="4" id="KW-1185">Reference proteome</keyword>
<feature type="domain" description="GerMN" evidence="2">
    <location>
        <begin position="225"/>
        <end position="313"/>
    </location>
</feature>
<protein>
    <submittedName>
        <fullName evidence="3">GerMN domain-containing protein</fullName>
    </submittedName>
</protein>
<feature type="chain" id="PRO_5038942078" evidence="1">
    <location>
        <begin position="21"/>
        <end position="326"/>
    </location>
</feature>
<gene>
    <name evidence="3" type="ORF">H8696_09970</name>
</gene>
<reference evidence="3" key="1">
    <citation type="submission" date="2020-08" db="EMBL/GenBank/DDBJ databases">
        <title>Genome public.</title>
        <authorList>
            <person name="Liu C."/>
            <person name="Sun Q."/>
        </authorList>
    </citation>
    <scope>NUCLEOTIDE SEQUENCE</scope>
    <source>
        <strain evidence="3">NSJ-53</strain>
    </source>
</reference>
<accession>A0A926D7B1</accession>
<dbReference type="RefSeq" id="WP_249317285.1">
    <property type="nucleotide sequence ID" value="NZ_JACRSR010000005.1"/>
</dbReference>
<dbReference type="AlphaFoldDB" id="A0A926D7B1"/>
<organism evidence="3 4">
    <name type="scientific">Gehongia tenuis</name>
    <dbReference type="NCBI Taxonomy" id="2763655"/>
    <lineage>
        <taxon>Bacteria</taxon>
        <taxon>Bacillati</taxon>
        <taxon>Bacillota</taxon>
        <taxon>Clostridia</taxon>
        <taxon>Christensenellales</taxon>
        <taxon>Christensenellaceae</taxon>
        <taxon>Gehongia</taxon>
    </lineage>
</organism>